<sequence length="94" mass="11106">MKIKQIKCPTPLTEIKDIENDNIDVIVELEDGFSYYIPASSLEIYQAIENFSQGDAFWLKLYYLTSVSKDVFDLEKIDKQLQDIKRFNDELEKY</sequence>
<comment type="caution">
    <text evidence="1">The sequence shown here is derived from an EMBL/GenBank/DDBJ whole genome shotgun (WGS) entry which is preliminary data.</text>
</comment>
<reference evidence="1 2" key="1">
    <citation type="submission" date="2024-09" db="EMBL/GenBank/DDBJ databases">
        <authorList>
            <person name="Makale K.P.P."/>
            <person name="Makhzoum A."/>
            <person name="Rantong G."/>
            <person name="Rahube T.O."/>
        </authorList>
    </citation>
    <scope>NUCLEOTIDE SEQUENCE [LARGE SCALE GENOMIC DNA]</scope>
    <source>
        <strain evidence="1 2">KM_D13</strain>
    </source>
</reference>
<protein>
    <submittedName>
        <fullName evidence="1">Uncharacterized protein</fullName>
    </submittedName>
</protein>
<accession>A0ABV4V6P5</accession>
<proteinExistence type="predicted"/>
<gene>
    <name evidence="1" type="ORF">ACEU3E_24030</name>
</gene>
<dbReference type="Proteomes" id="UP001575622">
    <property type="component" value="Unassembled WGS sequence"/>
</dbReference>
<name>A0ABV4V6P5_9BACL</name>
<dbReference type="RefSeq" id="WP_373955416.1">
    <property type="nucleotide sequence ID" value="NZ_JBHDLN010000013.1"/>
</dbReference>
<keyword evidence="2" id="KW-1185">Reference proteome</keyword>
<dbReference type="EMBL" id="JBHDLN010000013">
    <property type="protein sequence ID" value="MFB0845259.1"/>
    <property type="molecule type" value="Genomic_DNA"/>
</dbReference>
<organism evidence="1 2">
    <name type="scientific">Paenibacillus oleatilyticus</name>
    <dbReference type="NCBI Taxonomy" id="2594886"/>
    <lineage>
        <taxon>Bacteria</taxon>
        <taxon>Bacillati</taxon>
        <taxon>Bacillota</taxon>
        <taxon>Bacilli</taxon>
        <taxon>Bacillales</taxon>
        <taxon>Paenibacillaceae</taxon>
        <taxon>Paenibacillus</taxon>
    </lineage>
</organism>
<evidence type="ECO:0000313" key="2">
    <source>
        <dbReference type="Proteomes" id="UP001575622"/>
    </source>
</evidence>
<evidence type="ECO:0000313" key="1">
    <source>
        <dbReference type="EMBL" id="MFB0845259.1"/>
    </source>
</evidence>